<dbReference type="CDD" id="cd02809">
    <property type="entry name" value="alpha_hydroxyacid_oxid_FMN"/>
    <property type="match status" value="1"/>
</dbReference>
<feature type="binding site" evidence="7">
    <location>
        <position position="28"/>
    </location>
    <ligand>
        <name>glyoxylate</name>
        <dbReference type="ChEBI" id="CHEBI:36655"/>
    </ligand>
</feature>
<dbReference type="FunFam" id="3.20.20.70:FF:000029">
    <property type="entry name" value="L-lactate dehydrogenase"/>
    <property type="match status" value="1"/>
</dbReference>
<comment type="similarity">
    <text evidence="5">Belongs to the FMN-dependent alpha-hydroxy acid dehydrogenase family.</text>
</comment>
<feature type="binding site" evidence="7">
    <location>
        <position position="281"/>
    </location>
    <ligand>
        <name>glyoxylate</name>
        <dbReference type="ChEBI" id="CHEBI:36655"/>
    </ligand>
</feature>
<dbReference type="InterPro" id="IPR008259">
    <property type="entry name" value="FMN_hydac_DH_AS"/>
</dbReference>
<feature type="binding site" evidence="7">
    <location>
        <position position="133"/>
    </location>
    <ligand>
        <name>glyoxylate</name>
        <dbReference type="ChEBI" id="CHEBI:36655"/>
    </ligand>
</feature>
<dbReference type="RefSeq" id="WP_136868709.1">
    <property type="nucleotide sequence ID" value="NZ_SWAV01000001.1"/>
</dbReference>
<organism evidence="9 10">
    <name type="scientific">Halopseudomonas bauzanensis</name>
    <dbReference type="NCBI Taxonomy" id="653930"/>
    <lineage>
        <taxon>Bacteria</taxon>
        <taxon>Pseudomonadati</taxon>
        <taxon>Pseudomonadota</taxon>
        <taxon>Gammaproteobacteria</taxon>
        <taxon>Pseudomonadales</taxon>
        <taxon>Pseudomonadaceae</taxon>
        <taxon>Halopseudomonas</taxon>
    </lineage>
</organism>
<dbReference type="GO" id="GO:0016614">
    <property type="term" value="F:oxidoreductase activity, acting on CH-OH group of donors"/>
    <property type="evidence" value="ECO:0007669"/>
    <property type="project" value="UniProtKB-ARBA"/>
</dbReference>
<feature type="binding site" evidence="7">
    <location>
        <position position="159"/>
    </location>
    <ligand>
        <name>FMN</name>
        <dbReference type="ChEBI" id="CHEBI:58210"/>
    </ligand>
</feature>
<feature type="binding site" evidence="7">
    <location>
        <position position="131"/>
    </location>
    <ligand>
        <name>FMN</name>
        <dbReference type="ChEBI" id="CHEBI:58210"/>
    </ligand>
</feature>
<dbReference type="PANTHER" id="PTHR10578:SF107">
    <property type="entry name" value="2-HYDROXYACID OXIDASE 1"/>
    <property type="match status" value="1"/>
</dbReference>
<feature type="binding site" evidence="7">
    <location>
        <begin position="81"/>
        <end position="83"/>
    </location>
    <ligand>
        <name>FMN</name>
        <dbReference type="ChEBI" id="CHEBI:58210"/>
    </ligand>
</feature>
<feature type="binding site" evidence="7">
    <location>
        <position position="168"/>
    </location>
    <ligand>
        <name>glyoxylate</name>
        <dbReference type="ChEBI" id="CHEBI:36655"/>
    </ligand>
</feature>
<reference evidence="9 10" key="1">
    <citation type="submission" date="2019-04" db="EMBL/GenBank/DDBJ databases">
        <title>Crypto-aerobic microbial life in anoxic (sulfidic) marine sediments.</title>
        <authorList>
            <person name="Bhattacharya S."/>
            <person name="Roy C."/>
            <person name="Mondal N."/>
            <person name="Sarkar J."/>
            <person name="Mandal S."/>
            <person name="Rameez M.J."/>
            <person name="Ghosh W."/>
        </authorList>
    </citation>
    <scope>NUCLEOTIDE SEQUENCE [LARGE SCALE GENOMIC DNA]</scope>
    <source>
        <strain evidence="9 10">SBBB</strain>
    </source>
</reference>
<evidence type="ECO:0000313" key="10">
    <source>
        <dbReference type="Proteomes" id="UP000305198"/>
    </source>
</evidence>
<dbReference type="PIRSF" id="PIRSF000138">
    <property type="entry name" value="Al-hdrx_acd_dh"/>
    <property type="match status" value="1"/>
</dbReference>
<dbReference type="InterPro" id="IPR000262">
    <property type="entry name" value="FMN-dep_DH"/>
</dbReference>
<feature type="binding site" evidence="7">
    <location>
        <position position="254"/>
    </location>
    <ligand>
        <name>FMN</name>
        <dbReference type="ChEBI" id="CHEBI:58210"/>
    </ligand>
</feature>
<evidence type="ECO:0000259" key="8">
    <source>
        <dbReference type="PROSITE" id="PS51349"/>
    </source>
</evidence>
<comment type="cofactor">
    <cofactor evidence="1">
        <name>FMN</name>
        <dbReference type="ChEBI" id="CHEBI:58210"/>
    </cofactor>
</comment>
<evidence type="ECO:0000256" key="7">
    <source>
        <dbReference type="PIRSR" id="PIRSR000138-2"/>
    </source>
</evidence>
<feature type="binding site" evidence="7">
    <location>
        <begin position="332"/>
        <end position="333"/>
    </location>
    <ligand>
        <name>FMN</name>
        <dbReference type="ChEBI" id="CHEBI:58210"/>
    </ligand>
</feature>
<feature type="domain" description="FMN hydroxy acid dehydrogenase" evidence="8">
    <location>
        <begin position="2"/>
        <end position="383"/>
    </location>
</feature>
<protein>
    <submittedName>
        <fullName evidence="9">Alpha-hydroxy-acid oxidizing protein</fullName>
    </submittedName>
</protein>
<sequence>MTRLHDCFNAQDFAQVARRRLPGSLYHYIEGGADDELTVRANTQAFERHQLVPRQLRDIRQVDMQRRVFGCDLEWPVFMAPTGMTRLFHPAGEQAVAQEAARFGAGYMLSTMATTSLEDVADCATGPKIFQLYLLNDDGLNRAIIDRCKAAGYDAICLTVDCVVAGNRERDLRFGLTVPPQLNRRNILSFVQRPSWGLRYLAHGGITLPNVPTPDGSSSLGTLTSYFATKMEQNITWARVEQLQQYWGGPFIIKGLQSVADARDAAAAGVTGIIVSNHGGRQLDGSPGVLDLLPAIVDAVGDQLEVVLDGGVRRGNHIVKALALGARACLIGRPYLYALSAYGQPGVARMLELLRRETERTLGLIGVPHIDDLDRSALTHLDSQPVNRPVLLSTGAQRSGAYS</sequence>
<dbReference type="SUPFAM" id="SSF51395">
    <property type="entry name" value="FMN-linked oxidoreductases"/>
    <property type="match status" value="1"/>
</dbReference>
<dbReference type="PROSITE" id="PS51349">
    <property type="entry name" value="FMN_HYDROXY_ACID_DH_2"/>
    <property type="match status" value="1"/>
</dbReference>
<keyword evidence="3 7" id="KW-0288">FMN</keyword>
<dbReference type="GO" id="GO:0010181">
    <property type="term" value="F:FMN binding"/>
    <property type="evidence" value="ECO:0007669"/>
    <property type="project" value="InterPro"/>
</dbReference>
<evidence type="ECO:0000256" key="6">
    <source>
        <dbReference type="PIRSR" id="PIRSR000138-1"/>
    </source>
</evidence>
<accession>A0A4U0YR40</accession>
<evidence type="ECO:0000256" key="3">
    <source>
        <dbReference type="ARBA" id="ARBA00022643"/>
    </source>
</evidence>
<evidence type="ECO:0000313" key="9">
    <source>
        <dbReference type="EMBL" id="TKA93099.1"/>
    </source>
</evidence>
<evidence type="ECO:0000256" key="1">
    <source>
        <dbReference type="ARBA" id="ARBA00001917"/>
    </source>
</evidence>
<proteinExistence type="inferred from homology"/>
<dbReference type="PANTHER" id="PTHR10578">
    <property type="entry name" value="S -2-HYDROXY-ACID OXIDASE-RELATED"/>
    <property type="match status" value="1"/>
</dbReference>
<gene>
    <name evidence="9" type="ORF">FA869_02645</name>
</gene>
<feature type="active site" description="Proton acceptor" evidence="6">
    <location>
        <position position="278"/>
    </location>
</feature>
<evidence type="ECO:0000256" key="4">
    <source>
        <dbReference type="ARBA" id="ARBA00023002"/>
    </source>
</evidence>
<dbReference type="InterPro" id="IPR037396">
    <property type="entry name" value="FMN_HAD"/>
</dbReference>
<dbReference type="PROSITE" id="PS00557">
    <property type="entry name" value="FMN_HYDROXY_ACID_DH_1"/>
    <property type="match status" value="1"/>
</dbReference>
<feature type="binding site" evidence="7">
    <location>
        <begin position="309"/>
        <end position="313"/>
    </location>
    <ligand>
        <name>FMN</name>
        <dbReference type="ChEBI" id="CHEBI:58210"/>
    </ligand>
</feature>
<dbReference type="Gene3D" id="3.20.20.70">
    <property type="entry name" value="Aldolase class I"/>
    <property type="match status" value="1"/>
</dbReference>
<dbReference type="InterPro" id="IPR013785">
    <property type="entry name" value="Aldolase_TIM"/>
</dbReference>
<name>A0A4U0YR40_9GAMM</name>
<dbReference type="EMBL" id="SWAV01000001">
    <property type="protein sequence ID" value="TKA93099.1"/>
    <property type="molecule type" value="Genomic_DNA"/>
</dbReference>
<evidence type="ECO:0000256" key="5">
    <source>
        <dbReference type="ARBA" id="ARBA00024042"/>
    </source>
</evidence>
<keyword evidence="2 7" id="KW-0285">Flavoprotein</keyword>
<feature type="binding site" evidence="7">
    <location>
        <position position="278"/>
    </location>
    <ligand>
        <name>glyoxylate</name>
        <dbReference type="ChEBI" id="CHEBI:36655"/>
    </ligand>
</feature>
<comment type="caution">
    <text evidence="9">The sequence shown here is derived from an EMBL/GenBank/DDBJ whole genome shotgun (WGS) entry which is preliminary data.</text>
</comment>
<feature type="binding site" evidence="7">
    <location>
        <position position="276"/>
    </location>
    <ligand>
        <name>FMN</name>
        <dbReference type="ChEBI" id="CHEBI:58210"/>
    </ligand>
</feature>
<dbReference type="Proteomes" id="UP000305198">
    <property type="component" value="Unassembled WGS sequence"/>
</dbReference>
<feature type="binding site" evidence="7">
    <location>
        <position position="110"/>
    </location>
    <ligand>
        <name>FMN</name>
        <dbReference type="ChEBI" id="CHEBI:58210"/>
    </ligand>
</feature>
<keyword evidence="4" id="KW-0560">Oxidoreductase</keyword>
<dbReference type="AlphaFoldDB" id="A0A4U0YR40"/>
<evidence type="ECO:0000256" key="2">
    <source>
        <dbReference type="ARBA" id="ARBA00022630"/>
    </source>
</evidence>
<dbReference type="InterPro" id="IPR012133">
    <property type="entry name" value="Alpha-hydoxy_acid_DH_FMN"/>
</dbReference>
<dbReference type="Pfam" id="PF01070">
    <property type="entry name" value="FMN_dh"/>
    <property type="match status" value="1"/>
</dbReference>